<evidence type="ECO:0000256" key="1">
    <source>
        <dbReference type="ARBA" id="ARBA00023194"/>
    </source>
</evidence>
<evidence type="ECO:0000259" key="2">
    <source>
        <dbReference type="Pfam" id="PF00266"/>
    </source>
</evidence>
<keyword evidence="1" id="KW-0045">Antibiotic biosynthesis</keyword>
<feature type="domain" description="Aminotransferase class V" evidence="2">
    <location>
        <begin position="27"/>
        <end position="375"/>
    </location>
</feature>
<proteinExistence type="predicted"/>
<dbReference type="PANTHER" id="PTHR43586">
    <property type="entry name" value="CYSTEINE DESULFURASE"/>
    <property type="match status" value="1"/>
</dbReference>
<name>A0ABW5FL69_9PSEU</name>
<dbReference type="Gene3D" id="3.40.640.10">
    <property type="entry name" value="Type I PLP-dependent aspartate aminotransferase-like (Major domain)"/>
    <property type="match status" value="1"/>
</dbReference>
<gene>
    <name evidence="3" type="ORF">ACFSXZ_05575</name>
</gene>
<evidence type="ECO:0000313" key="3">
    <source>
        <dbReference type="EMBL" id="MFD2415793.1"/>
    </source>
</evidence>
<dbReference type="PANTHER" id="PTHR43586:SF15">
    <property type="entry name" value="BLR3095 PROTEIN"/>
    <property type="match status" value="1"/>
</dbReference>
<dbReference type="EMBL" id="JBHUKR010000004">
    <property type="protein sequence ID" value="MFD2415793.1"/>
    <property type="molecule type" value="Genomic_DNA"/>
</dbReference>
<accession>A0ABW5FL69</accession>
<dbReference type="GO" id="GO:0008483">
    <property type="term" value="F:transaminase activity"/>
    <property type="evidence" value="ECO:0007669"/>
    <property type="project" value="UniProtKB-KW"/>
</dbReference>
<keyword evidence="3" id="KW-0808">Transferase</keyword>
<comment type="caution">
    <text evidence="3">The sequence shown here is derived from an EMBL/GenBank/DDBJ whole genome shotgun (WGS) entry which is preliminary data.</text>
</comment>
<protein>
    <submittedName>
        <fullName evidence="3">Aminotransferase class V-fold PLP-dependent enzyme</fullName>
    </submittedName>
</protein>
<dbReference type="SUPFAM" id="SSF53383">
    <property type="entry name" value="PLP-dependent transferases"/>
    <property type="match status" value="1"/>
</dbReference>
<sequence length="390" mass="41506">MKGTKHLVLLDNAGIRPHFPAVDAMLYLDAAHQTPLSGPVRARLDAFYDEAQFTAGPKSRWLKRIEEVRAQLAALLGVAPAAVAFTKNTSEGLNIAARGLSWKPGDNVVLLESEHPNNAYAWLSQRPGGLEVRQIPEDKKWADAATFAPYVDDRTRAIAISHVMFHSGQRNDIAGIVELARAAGALVVLDAMQSVGVFPVHAGELGVAALAAGSHKGLLVPQGLGFLCTTAPADVLAPTYVATAGVANARADLVAGPEAVELWPNAYRFEIGNFNLPAIHALGGALDLISSTGLPAIAEHVLSLGDRLIEHLDSLGIELVGPREREHRSHIYVLDLHDDGWPAFLADAGVRLSPVRGGLRASFGLYNTGADVDRLAEVLAHGRRALRTAP</sequence>
<dbReference type="InterPro" id="IPR015422">
    <property type="entry name" value="PyrdxlP-dep_Trfase_small"/>
</dbReference>
<keyword evidence="4" id="KW-1185">Reference proteome</keyword>
<dbReference type="RefSeq" id="WP_378261916.1">
    <property type="nucleotide sequence ID" value="NZ_JBHUKR010000004.1"/>
</dbReference>
<dbReference type="InterPro" id="IPR015421">
    <property type="entry name" value="PyrdxlP-dep_Trfase_major"/>
</dbReference>
<dbReference type="InterPro" id="IPR015424">
    <property type="entry name" value="PyrdxlP-dep_Trfase"/>
</dbReference>
<dbReference type="Pfam" id="PF00266">
    <property type="entry name" value="Aminotran_5"/>
    <property type="match status" value="1"/>
</dbReference>
<reference evidence="4" key="1">
    <citation type="journal article" date="2019" name="Int. J. Syst. Evol. Microbiol.">
        <title>The Global Catalogue of Microorganisms (GCM) 10K type strain sequencing project: providing services to taxonomists for standard genome sequencing and annotation.</title>
        <authorList>
            <consortium name="The Broad Institute Genomics Platform"/>
            <consortium name="The Broad Institute Genome Sequencing Center for Infectious Disease"/>
            <person name="Wu L."/>
            <person name="Ma J."/>
        </authorList>
    </citation>
    <scope>NUCLEOTIDE SEQUENCE [LARGE SCALE GENOMIC DNA]</scope>
    <source>
        <strain evidence="4">CGMCC 4.7645</strain>
    </source>
</reference>
<dbReference type="Gene3D" id="3.90.1150.10">
    <property type="entry name" value="Aspartate Aminotransferase, domain 1"/>
    <property type="match status" value="1"/>
</dbReference>
<dbReference type="InterPro" id="IPR000192">
    <property type="entry name" value="Aminotrans_V_dom"/>
</dbReference>
<dbReference type="Proteomes" id="UP001597417">
    <property type="component" value="Unassembled WGS sequence"/>
</dbReference>
<organism evidence="3 4">
    <name type="scientific">Amycolatopsis pigmentata</name>
    <dbReference type="NCBI Taxonomy" id="450801"/>
    <lineage>
        <taxon>Bacteria</taxon>
        <taxon>Bacillati</taxon>
        <taxon>Actinomycetota</taxon>
        <taxon>Actinomycetes</taxon>
        <taxon>Pseudonocardiales</taxon>
        <taxon>Pseudonocardiaceae</taxon>
        <taxon>Amycolatopsis</taxon>
    </lineage>
</organism>
<keyword evidence="3" id="KW-0032">Aminotransferase</keyword>
<evidence type="ECO:0000313" key="4">
    <source>
        <dbReference type="Proteomes" id="UP001597417"/>
    </source>
</evidence>